<dbReference type="Proteomes" id="UP001290462">
    <property type="component" value="Unassembled WGS sequence"/>
</dbReference>
<dbReference type="AlphaFoldDB" id="A0AAW9KC32"/>
<sequence length="125" mass="14259">MDNTKKSLDNTIKFMGMYLSEHTAAMEADRKKLLKVVPVKPRMSQESINEVIDRAILNSSLVAVQLEAVDKEGNYSDDIIGNLQGYDESGFWIDGQLIEYDSIRNIQEYAQLKWSFIDNDAHKSL</sequence>
<reference evidence="1" key="1">
    <citation type="submission" date="2023-08" db="EMBL/GenBank/DDBJ databases">
        <title>Genomic characterization of piscicolin 126 produced by Carnobacterium maltaromaticum CM22 strain isolated from salmon (Salmo salar).</title>
        <authorList>
            <person name="Gonzalez-Gragera E."/>
            <person name="Garcia-Lopez J.D."/>
            <person name="Teso-Perez C."/>
            <person name="Gimenez-Hernandez I."/>
            <person name="Peralta-Sanchez J.M."/>
            <person name="Valdivia E."/>
            <person name="Montalban-Lopez M."/>
            <person name="Martin-Platero A.M."/>
            <person name="Banos A."/>
            <person name="Martinez-Bueno M."/>
        </authorList>
    </citation>
    <scope>NUCLEOTIDE SEQUENCE</scope>
    <source>
        <strain evidence="1">CM22</strain>
    </source>
</reference>
<accession>A0AAW9KC32</accession>
<comment type="caution">
    <text evidence="1">The sequence shown here is derived from an EMBL/GenBank/DDBJ whole genome shotgun (WGS) entry which is preliminary data.</text>
</comment>
<organism evidence="1 2">
    <name type="scientific">Carnobacterium maltaromaticum</name>
    <name type="common">Carnobacterium piscicola</name>
    <dbReference type="NCBI Taxonomy" id="2751"/>
    <lineage>
        <taxon>Bacteria</taxon>
        <taxon>Bacillati</taxon>
        <taxon>Bacillota</taxon>
        <taxon>Bacilli</taxon>
        <taxon>Lactobacillales</taxon>
        <taxon>Carnobacteriaceae</taxon>
        <taxon>Carnobacterium</taxon>
    </lineage>
</organism>
<name>A0AAW9KC32_CARML</name>
<evidence type="ECO:0000313" key="1">
    <source>
        <dbReference type="EMBL" id="MDZ5760731.1"/>
    </source>
</evidence>
<protein>
    <recommendedName>
        <fullName evidence="3">DNA-directed RNA polymerase beta subunit</fullName>
    </recommendedName>
</protein>
<dbReference type="RefSeq" id="WP_322809880.1">
    <property type="nucleotide sequence ID" value="NZ_JAVBVO010000024.1"/>
</dbReference>
<evidence type="ECO:0008006" key="3">
    <source>
        <dbReference type="Google" id="ProtNLM"/>
    </source>
</evidence>
<proteinExistence type="predicted"/>
<evidence type="ECO:0000313" key="2">
    <source>
        <dbReference type="Proteomes" id="UP001290462"/>
    </source>
</evidence>
<dbReference type="EMBL" id="JAVBVO010000024">
    <property type="protein sequence ID" value="MDZ5760731.1"/>
    <property type="molecule type" value="Genomic_DNA"/>
</dbReference>
<gene>
    <name evidence="1" type="ORF">RAK27_18980</name>
</gene>